<keyword evidence="1" id="KW-0812">Transmembrane</keyword>
<keyword evidence="1" id="KW-0472">Membrane</keyword>
<protein>
    <submittedName>
        <fullName evidence="2">Uncharacterized protein</fullName>
    </submittedName>
</protein>
<gene>
    <name evidence="2" type="ORF">XpopCFBP1817_05845</name>
</gene>
<dbReference type="Proteomes" id="UP000239939">
    <property type="component" value="Unassembled WGS sequence"/>
</dbReference>
<proteinExistence type="predicted"/>
<name>A0A2S7EV51_9XANT</name>
<evidence type="ECO:0000313" key="3">
    <source>
        <dbReference type="Proteomes" id="UP000239939"/>
    </source>
</evidence>
<reference evidence="3" key="1">
    <citation type="submission" date="2016-08" db="EMBL/GenBank/DDBJ databases">
        <authorList>
            <person name="Merda D."/>
            <person name="Briand M."/>
            <person name="Taghouti G."/>
            <person name="Carrere S."/>
            <person name="Gouzy J."/>
            <person name="Portier P."/>
            <person name="Jacques M.-A."/>
            <person name="Fischer-Le Saux M."/>
        </authorList>
    </citation>
    <scope>NUCLEOTIDE SEQUENCE [LARGE SCALE GENOMIC DNA]</scope>
    <source>
        <strain evidence="3">CFBP1817</strain>
    </source>
</reference>
<keyword evidence="1" id="KW-1133">Transmembrane helix</keyword>
<dbReference type="OrthoDB" id="6006908at2"/>
<accession>A0A2S7EV51</accession>
<feature type="transmembrane region" description="Helical" evidence="1">
    <location>
        <begin position="38"/>
        <end position="57"/>
    </location>
</feature>
<evidence type="ECO:0000256" key="1">
    <source>
        <dbReference type="SAM" id="Phobius"/>
    </source>
</evidence>
<keyword evidence="3" id="KW-1185">Reference proteome</keyword>
<comment type="caution">
    <text evidence="2">The sequence shown here is derived from an EMBL/GenBank/DDBJ whole genome shotgun (WGS) entry which is preliminary data.</text>
</comment>
<organism evidence="2 3">
    <name type="scientific">Xanthomonas populi</name>
    <dbReference type="NCBI Taxonomy" id="53414"/>
    <lineage>
        <taxon>Bacteria</taxon>
        <taxon>Pseudomonadati</taxon>
        <taxon>Pseudomonadota</taxon>
        <taxon>Gammaproteobacteria</taxon>
        <taxon>Lysobacterales</taxon>
        <taxon>Lysobacteraceae</taxon>
        <taxon>Xanthomonas</taxon>
    </lineage>
</organism>
<dbReference type="AlphaFoldDB" id="A0A2S7EV51"/>
<dbReference type="EMBL" id="MDEJ01000024">
    <property type="protein sequence ID" value="PPU97017.1"/>
    <property type="molecule type" value="Genomic_DNA"/>
</dbReference>
<evidence type="ECO:0000313" key="2">
    <source>
        <dbReference type="EMBL" id="PPU97017.1"/>
    </source>
</evidence>
<sequence>MRMDRSACMLPLSACMSGRCSTASLESHRDMTQEQCRLYAGRCATTSVVASIAFTFMRTVRLSFAPRIA</sequence>